<dbReference type="SUPFAM" id="SSF55961">
    <property type="entry name" value="Bet v1-like"/>
    <property type="match status" value="1"/>
</dbReference>
<dbReference type="GO" id="GO:0045333">
    <property type="term" value="P:cellular respiration"/>
    <property type="evidence" value="ECO:0007669"/>
    <property type="project" value="InterPro"/>
</dbReference>
<keyword evidence="6" id="KW-1185">Reference proteome</keyword>
<gene>
    <name evidence="5" type="ORF">AGABI1DRAFT_113515</name>
</gene>
<dbReference type="OMA" id="IDGPFKY"/>
<dbReference type="FunCoup" id="K5XB64">
    <property type="interactions" value="174"/>
</dbReference>
<comment type="similarity">
    <text evidence="1">Belongs to the COQ10 family.</text>
</comment>
<dbReference type="EMBL" id="JH971389">
    <property type="protein sequence ID" value="EKM80317.1"/>
    <property type="molecule type" value="Genomic_DNA"/>
</dbReference>
<dbReference type="OrthoDB" id="292693at2759"/>
<feature type="domain" description="Coenzyme Q-binding protein COQ10 START" evidence="4">
    <location>
        <begin position="51"/>
        <end position="196"/>
    </location>
</feature>
<dbReference type="eggNOG" id="KOG3177">
    <property type="taxonomic scope" value="Eukaryota"/>
</dbReference>
<reference evidence="6" key="1">
    <citation type="journal article" date="2012" name="Proc. Natl. Acad. Sci. U.S.A.">
        <title>Genome sequence of the button mushroom Agaricus bisporus reveals mechanisms governing adaptation to a humic-rich ecological niche.</title>
        <authorList>
            <person name="Morin E."/>
            <person name="Kohler A."/>
            <person name="Baker A.R."/>
            <person name="Foulongne-Oriol M."/>
            <person name="Lombard V."/>
            <person name="Nagy L.G."/>
            <person name="Ohm R.A."/>
            <person name="Patyshakuliyeva A."/>
            <person name="Brun A."/>
            <person name="Aerts A.L."/>
            <person name="Bailey A.M."/>
            <person name="Billette C."/>
            <person name="Coutinho P.M."/>
            <person name="Deakin G."/>
            <person name="Doddapaneni H."/>
            <person name="Floudas D."/>
            <person name="Grimwood J."/>
            <person name="Hilden K."/>
            <person name="Kuees U."/>
            <person name="LaButti K.M."/>
            <person name="Lapidus A."/>
            <person name="Lindquist E.A."/>
            <person name="Lucas S.M."/>
            <person name="Murat C."/>
            <person name="Riley R.W."/>
            <person name="Salamov A.A."/>
            <person name="Schmutz J."/>
            <person name="Subramanian V."/>
            <person name="Woesten H.A.B."/>
            <person name="Xu J."/>
            <person name="Eastwood D.C."/>
            <person name="Foster G.D."/>
            <person name="Sonnenberg A.S."/>
            <person name="Cullen D."/>
            <person name="de Vries R.P."/>
            <person name="Lundell T."/>
            <person name="Hibbett D.S."/>
            <person name="Henrissat B."/>
            <person name="Burton K.S."/>
            <person name="Kerrigan R.W."/>
            <person name="Challen M.P."/>
            <person name="Grigoriev I.V."/>
            <person name="Martin F."/>
        </authorList>
    </citation>
    <scope>NUCLEOTIDE SEQUENCE [LARGE SCALE GENOMIC DNA]</scope>
    <source>
        <strain evidence="6">JB137-S8 / ATCC MYA-4627 / FGSC 10392</strain>
    </source>
</reference>
<dbReference type="GeneID" id="18824022"/>
<comment type="function">
    <text evidence="3">Required for the function of coenzyme Q in the respiratory chain. May serve as a chaperone or may be involved in the transport of Q6 from its site of synthesis to the catalytic sites of the respiratory complexes.</text>
</comment>
<dbReference type="Gene3D" id="3.30.530.20">
    <property type="match status" value="1"/>
</dbReference>
<dbReference type="GO" id="GO:0005739">
    <property type="term" value="C:mitochondrion"/>
    <property type="evidence" value="ECO:0007669"/>
    <property type="project" value="TreeGrafter"/>
</dbReference>
<dbReference type="PANTHER" id="PTHR12901:SF10">
    <property type="entry name" value="COENZYME Q-BINDING PROTEIN COQ10, MITOCHONDRIAL"/>
    <property type="match status" value="1"/>
</dbReference>
<protein>
    <recommendedName>
        <fullName evidence="4">Coenzyme Q-binding protein COQ10 START domain-containing protein</fullName>
    </recommendedName>
</protein>
<evidence type="ECO:0000313" key="5">
    <source>
        <dbReference type="EMBL" id="EKM80317.1"/>
    </source>
</evidence>
<evidence type="ECO:0000313" key="6">
    <source>
        <dbReference type="Proteomes" id="UP000008493"/>
    </source>
</evidence>
<organism evidence="5 6">
    <name type="scientific">Agaricus bisporus var. burnettii (strain JB137-S8 / ATCC MYA-4627 / FGSC 10392)</name>
    <name type="common">White button mushroom</name>
    <dbReference type="NCBI Taxonomy" id="597362"/>
    <lineage>
        <taxon>Eukaryota</taxon>
        <taxon>Fungi</taxon>
        <taxon>Dikarya</taxon>
        <taxon>Basidiomycota</taxon>
        <taxon>Agaricomycotina</taxon>
        <taxon>Agaricomycetes</taxon>
        <taxon>Agaricomycetidae</taxon>
        <taxon>Agaricales</taxon>
        <taxon>Agaricineae</taxon>
        <taxon>Agaricaceae</taxon>
        <taxon>Agaricus</taxon>
    </lineage>
</organism>
<dbReference type="AlphaFoldDB" id="K5XB64"/>
<dbReference type="GO" id="GO:0048039">
    <property type="term" value="F:ubiquinone binding"/>
    <property type="evidence" value="ECO:0007669"/>
    <property type="project" value="InterPro"/>
</dbReference>
<dbReference type="Pfam" id="PF03364">
    <property type="entry name" value="Polyketide_cyc"/>
    <property type="match status" value="1"/>
</dbReference>
<proteinExistence type="inferred from homology"/>
<dbReference type="STRING" id="597362.K5XB64"/>
<dbReference type="InParanoid" id="K5XB64"/>
<dbReference type="InterPro" id="IPR044996">
    <property type="entry name" value="COQ10-like"/>
</dbReference>
<feature type="non-terminal residue" evidence="5">
    <location>
        <position position="1"/>
    </location>
</feature>
<dbReference type="RefSeq" id="XP_007329495.1">
    <property type="nucleotide sequence ID" value="XM_007329433.1"/>
</dbReference>
<comment type="subunit">
    <text evidence="2">Interacts with coenzyme Q.</text>
</comment>
<dbReference type="Proteomes" id="UP000008493">
    <property type="component" value="Unassembled WGS sequence"/>
</dbReference>
<evidence type="ECO:0000259" key="4">
    <source>
        <dbReference type="Pfam" id="PF03364"/>
    </source>
</evidence>
<evidence type="ECO:0000256" key="1">
    <source>
        <dbReference type="ARBA" id="ARBA00006885"/>
    </source>
</evidence>
<sequence length="207" mass="23355">MFVRPVARIRLPRYQTHASRRSLFGLPDPSSFMSPFITTSETQKYNERRVLPYSPRQLYEVVSNVSTYPQFVPFCTGSHILRPLIPEPGSERFSMEAELTVGFLSFKESYVSKVTCLPYESVEAVASSATSLFKTLTTTWRFQPVSSYPSARIDGEEYGRTLVILDLAYAFTNPLHASVSAAFFGQVSKLMIQAFENRCQSIYGPGE</sequence>
<name>K5XB64_AGABU</name>
<dbReference type="KEGG" id="abp:AGABI1DRAFT113515"/>
<accession>K5XB64</accession>
<dbReference type="CDD" id="cd07813">
    <property type="entry name" value="COQ10p_like"/>
    <property type="match status" value="1"/>
</dbReference>
<dbReference type="PANTHER" id="PTHR12901">
    <property type="entry name" value="SPERM PROTEIN HOMOLOG"/>
    <property type="match status" value="1"/>
</dbReference>
<dbReference type="InterPro" id="IPR005031">
    <property type="entry name" value="COQ10_START"/>
</dbReference>
<dbReference type="InterPro" id="IPR023393">
    <property type="entry name" value="START-like_dom_sf"/>
</dbReference>
<evidence type="ECO:0000256" key="3">
    <source>
        <dbReference type="ARBA" id="ARBA00024947"/>
    </source>
</evidence>
<evidence type="ECO:0000256" key="2">
    <source>
        <dbReference type="ARBA" id="ARBA00011814"/>
    </source>
</evidence>
<dbReference type="HOGENOM" id="CLU_079653_1_1_1"/>